<feature type="region of interest" description="Disordered" evidence="5">
    <location>
        <begin position="1"/>
        <end position="32"/>
    </location>
</feature>
<evidence type="ECO:0000256" key="2">
    <source>
        <dbReference type="ARBA" id="ARBA00022723"/>
    </source>
</evidence>
<evidence type="ECO:0000256" key="5">
    <source>
        <dbReference type="SAM" id="MobiDB-lite"/>
    </source>
</evidence>
<feature type="region of interest" description="Disordered" evidence="5">
    <location>
        <begin position="689"/>
        <end position="737"/>
    </location>
</feature>
<dbReference type="InterPro" id="IPR036864">
    <property type="entry name" value="Zn2-C6_fun-type_DNA-bd_sf"/>
</dbReference>
<dbReference type="PROSITE" id="PS50048">
    <property type="entry name" value="ZN2_CY6_FUNGAL_2"/>
    <property type="match status" value="1"/>
</dbReference>
<evidence type="ECO:0000313" key="7">
    <source>
        <dbReference type="EMBL" id="KAG5171572.1"/>
    </source>
</evidence>
<dbReference type="GO" id="GO:0003677">
    <property type="term" value="F:DNA binding"/>
    <property type="evidence" value="ECO:0007669"/>
    <property type="project" value="UniProtKB-KW"/>
</dbReference>
<dbReference type="PANTHER" id="PTHR46910:SF3">
    <property type="entry name" value="HALOTOLERANCE PROTEIN 9-RELATED"/>
    <property type="match status" value="1"/>
</dbReference>
<evidence type="ECO:0000256" key="3">
    <source>
        <dbReference type="ARBA" id="ARBA00023125"/>
    </source>
</evidence>
<organism evidence="7">
    <name type="scientific">Psilocybe cubensis</name>
    <name type="common">Psychedelic mushroom</name>
    <name type="synonym">Stropharia cubensis</name>
    <dbReference type="NCBI Taxonomy" id="181762"/>
    <lineage>
        <taxon>Eukaryota</taxon>
        <taxon>Fungi</taxon>
        <taxon>Dikarya</taxon>
        <taxon>Basidiomycota</taxon>
        <taxon>Agaricomycotina</taxon>
        <taxon>Agaricomycetes</taxon>
        <taxon>Agaricomycetidae</taxon>
        <taxon>Agaricales</taxon>
        <taxon>Agaricineae</taxon>
        <taxon>Strophariaceae</taxon>
        <taxon>Psilocybe</taxon>
    </lineage>
</organism>
<proteinExistence type="predicted"/>
<evidence type="ECO:0000256" key="4">
    <source>
        <dbReference type="ARBA" id="ARBA00023242"/>
    </source>
</evidence>
<comment type="subcellular location">
    <subcellularLocation>
        <location evidence="1">Nucleus</location>
    </subcellularLocation>
</comment>
<keyword evidence="2" id="KW-0479">Metal-binding</keyword>
<name>A0A8H8CM55_PSICU</name>
<accession>A0A8H8CM55</accession>
<feature type="compositionally biased region" description="Low complexity" evidence="5">
    <location>
        <begin position="502"/>
        <end position="517"/>
    </location>
</feature>
<feature type="region of interest" description="Disordered" evidence="5">
    <location>
        <begin position="490"/>
        <end position="517"/>
    </location>
</feature>
<gene>
    <name evidence="7" type="ORF">JR316_003659</name>
</gene>
<feature type="region of interest" description="Disordered" evidence="5">
    <location>
        <begin position="188"/>
        <end position="230"/>
    </location>
</feature>
<sequence length="841" mass="92884">MSPRGPASATSPTTRTSSTPYSRRSASQPKSSRQQFSACGACRMRRVRCDLKDLPVGFVGPHPACSNCKERGIKCVDEFADVKAVKLLRRGRRLQQVEAIYGKVADQDDSSSGGLNRPLSIPTLHIDFFASPFWRWLTIQRPILDSHEFLSRFTAHMKGTQPLTSEGGLIAMLLVTWAASVGLNERGLPEDDTVTDDQSTLGGGSPLEGSSSRPAASGKYQPPGSRRREWKTKTESYIRELLELIDLHGILRRPSLDGVRALLLLLPLLDEAQPLERLAISEATFSHIQALCVIAPSPPFAYEEATARARLFWYAYTHEGLTTGIRGGRFVLNSDDLEAFQRTLPMNNNTGHSGLNSPISGPLDGIDPYHLQDSAAFNGQESPARRTLMQLMHSSAAPLDLSNLCRKIHTVLTGVKATRRTEEHGVIDADGMRDIWRGLDRCWQELEVMKQQISEQDNLMRRLEINQYVSAWQIFIFECHNVIRESLKGSLSSSSAPGLYDPSSSRPSSHSSNSSPYLSPHQLHFTANRKCLQLLPQIINLIRTHTPREHSDVPSIFRWDAGLVRDGCFFAAYLVANLEGDFVDGGSEDEKPKFIDLTVDEGVSICLTALATMRWGYSKSEEREETIKMIWEGRKQRRQGRSHHVPLYDSDYPQPMALSGPNVHLSLSPSPSMAGSSLDGRPILRPLTLYPPQRRVESAPSTACSTDDRGSNAWPSYTPPGTSTSVDTSTGTGFSRRGSPVFSNMSGFKSADDMFYHGVTDVDQFSYNVPVSTPMIRNTSSMVNGGYGHRHSPIDSQALVASTGSNYTVTTPFNATYTSILTQLDFSSCIQFGENCNAGYH</sequence>
<dbReference type="CDD" id="cd00067">
    <property type="entry name" value="GAL4"/>
    <property type="match status" value="1"/>
</dbReference>
<keyword evidence="3" id="KW-0238">DNA-binding</keyword>
<feature type="domain" description="Zn(2)-C6 fungal-type" evidence="6">
    <location>
        <begin position="38"/>
        <end position="77"/>
    </location>
</feature>
<dbReference type="PANTHER" id="PTHR46910">
    <property type="entry name" value="TRANSCRIPTION FACTOR PDR1"/>
    <property type="match status" value="1"/>
</dbReference>
<dbReference type="GO" id="GO:0000981">
    <property type="term" value="F:DNA-binding transcription factor activity, RNA polymerase II-specific"/>
    <property type="evidence" value="ECO:0007669"/>
    <property type="project" value="InterPro"/>
</dbReference>
<feature type="compositionally biased region" description="Low complexity" evidence="5">
    <location>
        <begin position="1"/>
        <end position="27"/>
    </location>
</feature>
<dbReference type="SUPFAM" id="SSF57701">
    <property type="entry name" value="Zn2/Cys6 DNA-binding domain"/>
    <property type="match status" value="1"/>
</dbReference>
<evidence type="ECO:0000256" key="1">
    <source>
        <dbReference type="ARBA" id="ARBA00004123"/>
    </source>
</evidence>
<dbReference type="OrthoDB" id="3263880at2759"/>
<dbReference type="GO" id="GO:0008270">
    <property type="term" value="F:zinc ion binding"/>
    <property type="evidence" value="ECO:0007669"/>
    <property type="project" value="InterPro"/>
</dbReference>
<comment type="caution">
    <text evidence="7">The sequence shown here is derived from an EMBL/GenBank/DDBJ whole genome shotgun (WGS) entry which is preliminary data.</text>
</comment>
<feature type="compositionally biased region" description="Low complexity" evidence="5">
    <location>
        <begin position="719"/>
        <end position="733"/>
    </location>
</feature>
<dbReference type="Gene3D" id="4.10.240.10">
    <property type="entry name" value="Zn(2)-C6 fungal-type DNA-binding domain"/>
    <property type="match status" value="1"/>
</dbReference>
<protein>
    <recommendedName>
        <fullName evidence="6">Zn(2)-C6 fungal-type domain-containing protein</fullName>
    </recommendedName>
</protein>
<dbReference type="InterPro" id="IPR001138">
    <property type="entry name" value="Zn2Cys6_DnaBD"/>
</dbReference>
<dbReference type="GO" id="GO:0005634">
    <property type="term" value="C:nucleus"/>
    <property type="evidence" value="ECO:0007669"/>
    <property type="project" value="UniProtKB-SubCell"/>
</dbReference>
<dbReference type="Pfam" id="PF00172">
    <property type="entry name" value="Zn_clus"/>
    <property type="match status" value="1"/>
</dbReference>
<keyword evidence="4" id="KW-0539">Nucleus</keyword>
<dbReference type="InterPro" id="IPR050987">
    <property type="entry name" value="AtrR-like"/>
</dbReference>
<reference evidence="7" key="1">
    <citation type="submission" date="2021-02" db="EMBL/GenBank/DDBJ databases">
        <title>Psilocybe cubensis genome.</title>
        <authorList>
            <person name="Mckernan K.J."/>
            <person name="Crawford S."/>
            <person name="Trippe A."/>
            <person name="Kane L.T."/>
            <person name="Mclaughlin S."/>
        </authorList>
    </citation>
    <scope>NUCLEOTIDE SEQUENCE [LARGE SCALE GENOMIC DNA]</scope>
    <source>
        <strain evidence="7">MGC-MH-2018</strain>
    </source>
</reference>
<dbReference type="SMART" id="SM00066">
    <property type="entry name" value="GAL4"/>
    <property type="match status" value="1"/>
</dbReference>
<dbReference type="EMBL" id="JAFIQS010000003">
    <property type="protein sequence ID" value="KAG5171572.1"/>
    <property type="molecule type" value="Genomic_DNA"/>
</dbReference>
<evidence type="ECO:0000259" key="6">
    <source>
        <dbReference type="PROSITE" id="PS50048"/>
    </source>
</evidence>
<dbReference type="AlphaFoldDB" id="A0A8H8CM55"/>